<dbReference type="SMART" id="SM00490">
    <property type="entry name" value="HELICc"/>
    <property type="match status" value="1"/>
</dbReference>
<dbReference type="InterPro" id="IPR014001">
    <property type="entry name" value="Helicase_ATP-bd"/>
</dbReference>
<dbReference type="InterPro" id="IPR011545">
    <property type="entry name" value="DEAD/DEAH_box_helicase_dom"/>
</dbReference>
<keyword evidence="7" id="KW-0234">DNA repair</keyword>
<dbReference type="GO" id="GO:0140097">
    <property type="term" value="F:catalytic activity, acting on DNA"/>
    <property type="evidence" value="ECO:0007669"/>
    <property type="project" value="UniProtKB-ARBA"/>
</dbReference>
<evidence type="ECO:0000256" key="4">
    <source>
        <dbReference type="ARBA" id="ARBA00022806"/>
    </source>
</evidence>
<dbReference type="PANTHER" id="PTHR47962">
    <property type="entry name" value="ATP-DEPENDENT HELICASE LHR-RELATED-RELATED"/>
    <property type="match status" value="1"/>
</dbReference>
<dbReference type="PIRSF" id="PIRSF037307">
    <property type="entry name" value="Lhr-like_helic_prd"/>
    <property type="match status" value="1"/>
</dbReference>
<accession>A0A1Y3GJC6</accession>
<proteinExistence type="inferred from homology"/>
<dbReference type="InterPro" id="IPR017170">
    <property type="entry name" value="Lhr-like"/>
</dbReference>
<dbReference type="SUPFAM" id="SSF52540">
    <property type="entry name" value="P-loop containing nucleoside triphosphate hydrolases"/>
    <property type="match status" value="1"/>
</dbReference>
<dbReference type="Pfam" id="PF19306">
    <property type="entry name" value="WHD_Lhr"/>
    <property type="match status" value="1"/>
</dbReference>
<dbReference type="Pfam" id="PF08494">
    <property type="entry name" value="DEAD_assoc"/>
    <property type="match status" value="1"/>
</dbReference>
<dbReference type="Proteomes" id="UP000195137">
    <property type="component" value="Unassembled WGS sequence"/>
</dbReference>
<keyword evidence="3" id="KW-0378">Hydrolase</keyword>
<dbReference type="SMART" id="SM00487">
    <property type="entry name" value="DEXDc"/>
    <property type="match status" value="1"/>
</dbReference>
<evidence type="ECO:0000256" key="8">
    <source>
        <dbReference type="ARBA" id="ARBA00023235"/>
    </source>
</evidence>
<evidence type="ECO:0000259" key="11">
    <source>
        <dbReference type="PROSITE" id="PS51194"/>
    </source>
</evidence>
<protein>
    <submittedName>
        <fullName evidence="12">Lhr-like helicase with C-terminal Zn finger domain</fullName>
    </submittedName>
</protein>
<dbReference type="Pfam" id="PF00271">
    <property type="entry name" value="Helicase_C"/>
    <property type="match status" value="1"/>
</dbReference>
<dbReference type="PANTHER" id="PTHR47962:SF5">
    <property type="entry name" value="ATP-DEPENDENT HELICASE LHR-RELATED"/>
    <property type="match status" value="1"/>
</dbReference>
<keyword evidence="1" id="KW-0547">Nucleotide-binding</keyword>
<dbReference type="InterPro" id="IPR027417">
    <property type="entry name" value="P-loop_NTPase"/>
</dbReference>
<dbReference type="GO" id="GO:0003677">
    <property type="term" value="F:DNA binding"/>
    <property type="evidence" value="ECO:0007669"/>
    <property type="project" value="UniProtKB-KW"/>
</dbReference>
<feature type="domain" description="Helicase ATP-binding" evidence="10">
    <location>
        <begin position="30"/>
        <end position="204"/>
    </location>
</feature>
<keyword evidence="6" id="KW-0238">DNA-binding</keyword>
<evidence type="ECO:0000256" key="1">
    <source>
        <dbReference type="ARBA" id="ARBA00022741"/>
    </source>
</evidence>
<dbReference type="RefSeq" id="WP_143406790.1">
    <property type="nucleotide sequence ID" value="NZ_MRZU01000002.1"/>
</dbReference>
<name>A0A1Y3GJC6_9EURY</name>
<comment type="caution">
    <text evidence="12">The sequence shown here is derived from an EMBL/GenBank/DDBJ whole genome shotgun (WGS) entry which is preliminary data.</text>
</comment>
<evidence type="ECO:0000256" key="5">
    <source>
        <dbReference type="ARBA" id="ARBA00022840"/>
    </source>
</evidence>
<dbReference type="InterPro" id="IPR001650">
    <property type="entry name" value="Helicase_C-like"/>
</dbReference>
<sequence length="917" mass="102894">MPFDVLGEDVVEIVRERGFDVATEPQRRAIPKVVGGGNLLLISPTGSGKTEAISLPVLSLIEGGEGIQALYITPLRALNRDIVGRLEWWGDKLGLDVQVRHGDTTSYRRRQQALDPPDLLVTTPETLQAILPGSRMREHLSNVRHVIVDEIHDLADSKRGIQLSLALERLEEAAGGFQRLGLSATVGNPRDIMNLLVGVDRGCELVWIEASEPFDFLIESPLPETGVDRVKRKTMLSREMSGHLMRMIELIESHKSTLIFVNTRQMAETLSSRMNLLDRTVGVHHGSLSKERRIEVEDSFKDGGLDALICTSSMELGIDVGHVDLVIQYNSPRQVFRLLQRVGRSGHSIEKDSKGVVLSSNPDDIAESGVIIEKALNNDLEDIVPRTMCYDVLANQISGLALEVDDLTLDRAYRLVKKAYPYKDLTKDGLERVLNQLSQARVVSFEDNMVKRRGSTWKYYYSNLSMIPDESTYEVRDIASGRPLARLDESFVAGFAKPGEVFITEGKMWRILSMEDDKIKVEEIKDPQGTIPTWVGEEIPVPYMVAQSVGKVRREVKTAIEKDEKVDFDSLRLSGESVDKIIDVVGRQLDNGFPVPTDKEIVGELGKREVILNCCFGHRVNKTLGQAVTSLLASRIGGSVGLDVDPYRITLKLPGKTRTSIVKEVFPVDPSHLEPILMMSLKNTSQFKWELMKVAKKFGVVRKDAEYTSYDTEKLLEIYKDTPLYKEAMKEILNYKLDIKTSKEVLNAIGSDISVSWKNGHSPIGRLGKESGVDLISPEETDETIIRTIEERIKDDRTLLFCIHCGDWKTTKKIRHVRGDPECPVCDSRYIAALKPWEEEKIKKYKAGKNDKDVKNLIKSANIVLSHGKQGVTVLAGRGVGPTAASRILRDLPEGEGLYRKIYNEERKYARTHMFWD</sequence>
<evidence type="ECO:0000256" key="3">
    <source>
        <dbReference type="ARBA" id="ARBA00022801"/>
    </source>
</evidence>
<reference evidence="12 13" key="1">
    <citation type="submission" date="2016-12" db="EMBL/GenBank/DDBJ databases">
        <title>Discovery of methanogenic haloarchaea.</title>
        <authorList>
            <person name="Sorokin D.Y."/>
            <person name="Makarova K.S."/>
            <person name="Abbas B."/>
            <person name="Ferrer M."/>
            <person name="Golyshin P.N."/>
        </authorList>
    </citation>
    <scope>NUCLEOTIDE SEQUENCE [LARGE SCALE GENOMIC DNA]</scope>
    <source>
        <strain evidence="12">AMET1</strain>
    </source>
</reference>
<dbReference type="InterPro" id="IPR045628">
    <property type="entry name" value="Lhr_WH_dom"/>
</dbReference>
<gene>
    <name evidence="12" type="ORF">AMET1_0216</name>
</gene>
<evidence type="ECO:0000256" key="6">
    <source>
        <dbReference type="ARBA" id="ARBA00023125"/>
    </source>
</evidence>
<keyword evidence="13" id="KW-1185">Reference proteome</keyword>
<keyword evidence="2" id="KW-0227">DNA damage</keyword>
<comment type="similarity">
    <text evidence="9">Belongs to the Lhr helicase family. Lhr-Core subfamily.</text>
</comment>
<dbReference type="GO" id="GO:0006281">
    <property type="term" value="P:DNA repair"/>
    <property type="evidence" value="ECO:0007669"/>
    <property type="project" value="UniProtKB-KW"/>
</dbReference>
<evidence type="ECO:0000259" key="10">
    <source>
        <dbReference type="PROSITE" id="PS51192"/>
    </source>
</evidence>
<keyword evidence="8" id="KW-0413">Isomerase</keyword>
<keyword evidence="4 12" id="KW-0347">Helicase</keyword>
<dbReference type="AlphaFoldDB" id="A0A1Y3GJC6"/>
<keyword evidence="5" id="KW-0067">ATP-binding</keyword>
<dbReference type="GO" id="GO:0005524">
    <property type="term" value="F:ATP binding"/>
    <property type="evidence" value="ECO:0007669"/>
    <property type="project" value="UniProtKB-KW"/>
</dbReference>
<dbReference type="Pfam" id="PF00270">
    <property type="entry name" value="DEAD"/>
    <property type="match status" value="1"/>
</dbReference>
<dbReference type="GO" id="GO:0016887">
    <property type="term" value="F:ATP hydrolysis activity"/>
    <property type="evidence" value="ECO:0007669"/>
    <property type="project" value="TreeGrafter"/>
</dbReference>
<feature type="domain" description="Helicase C-terminal" evidence="11">
    <location>
        <begin position="243"/>
        <end position="391"/>
    </location>
</feature>
<dbReference type="EMBL" id="MRZU01000002">
    <property type="protein sequence ID" value="OUJ19545.1"/>
    <property type="molecule type" value="Genomic_DNA"/>
</dbReference>
<evidence type="ECO:0000256" key="7">
    <source>
        <dbReference type="ARBA" id="ARBA00023204"/>
    </source>
</evidence>
<dbReference type="InterPro" id="IPR013701">
    <property type="entry name" value="Lhr-like_DEAD/DEAH_assoc"/>
</dbReference>
<evidence type="ECO:0000256" key="2">
    <source>
        <dbReference type="ARBA" id="ARBA00022763"/>
    </source>
</evidence>
<dbReference type="OrthoDB" id="33870at2157"/>
<evidence type="ECO:0000313" key="12">
    <source>
        <dbReference type="EMBL" id="OUJ19545.1"/>
    </source>
</evidence>
<evidence type="ECO:0000313" key="13">
    <source>
        <dbReference type="Proteomes" id="UP000195137"/>
    </source>
</evidence>
<dbReference type="Gene3D" id="3.40.50.300">
    <property type="entry name" value="P-loop containing nucleotide triphosphate hydrolases"/>
    <property type="match status" value="2"/>
</dbReference>
<dbReference type="PROSITE" id="PS51192">
    <property type="entry name" value="HELICASE_ATP_BIND_1"/>
    <property type="match status" value="1"/>
</dbReference>
<organism evidence="12 13">
    <name type="scientific">Methanonatronarchaeum thermophilum</name>
    <dbReference type="NCBI Taxonomy" id="1927129"/>
    <lineage>
        <taxon>Archaea</taxon>
        <taxon>Methanobacteriati</taxon>
        <taxon>Methanobacteriota</taxon>
        <taxon>Methanonatronarchaeia</taxon>
        <taxon>Methanonatronarchaeales</taxon>
        <taxon>Methanonatronarchaeaceae</taxon>
        <taxon>Methanonatronarchaeum</taxon>
    </lineage>
</organism>
<dbReference type="PROSITE" id="PS51194">
    <property type="entry name" value="HELICASE_CTER"/>
    <property type="match status" value="1"/>
</dbReference>
<dbReference type="GO" id="GO:0004386">
    <property type="term" value="F:helicase activity"/>
    <property type="evidence" value="ECO:0007669"/>
    <property type="project" value="UniProtKB-KW"/>
</dbReference>
<dbReference type="InterPro" id="IPR052511">
    <property type="entry name" value="ATP-dep_Helicase"/>
</dbReference>
<evidence type="ECO:0000256" key="9">
    <source>
        <dbReference type="ARBA" id="ARBA00093467"/>
    </source>
</evidence>